<dbReference type="EMBL" id="AP015037">
    <property type="protein sequence ID" value="BAT83722.1"/>
    <property type="molecule type" value="Genomic_DNA"/>
</dbReference>
<accession>A0A0S3RSY8</accession>
<proteinExistence type="predicted"/>
<reference evidence="2 3" key="1">
    <citation type="journal article" date="2015" name="Sci. Rep.">
        <title>The power of single molecule real-time sequencing technology in the de novo assembly of a eukaryotic genome.</title>
        <authorList>
            <person name="Sakai H."/>
            <person name="Naito K."/>
            <person name="Ogiso-Tanaka E."/>
            <person name="Takahashi Y."/>
            <person name="Iseki K."/>
            <person name="Muto C."/>
            <person name="Satou K."/>
            <person name="Teruya K."/>
            <person name="Shiroma A."/>
            <person name="Shimoji M."/>
            <person name="Hirano T."/>
            <person name="Itoh T."/>
            <person name="Kaga A."/>
            <person name="Tomooka N."/>
        </authorList>
    </citation>
    <scope>NUCLEOTIDE SEQUENCE [LARGE SCALE GENOMIC DNA]</scope>
    <source>
        <strain evidence="3">cv. Shumari</strain>
    </source>
</reference>
<feature type="region of interest" description="Disordered" evidence="1">
    <location>
        <begin position="1"/>
        <end position="38"/>
    </location>
</feature>
<organism evidence="2 3">
    <name type="scientific">Vigna angularis var. angularis</name>
    <dbReference type="NCBI Taxonomy" id="157739"/>
    <lineage>
        <taxon>Eukaryota</taxon>
        <taxon>Viridiplantae</taxon>
        <taxon>Streptophyta</taxon>
        <taxon>Embryophyta</taxon>
        <taxon>Tracheophyta</taxon>
        <taxon>Spermatophyta</taxon>
        <taxon>Magnoliopsida</taxon>
        <taxon>eudicotyledons</taxon>
        <taxon>Gunneridae</taxon>
        <taxon>Pentapetalae</taxon>
        <taxon>rosids</taxon>
        <taxon>fabids</taxon>
        <taxon>Fabales</taxon>
        <taxon>Fabaceae</taxon>
        <taxon>Papilionoideae</taxon>
        <taxon>50 kb inversion clade</taxon>
        <taxon>NPAAA clade</taxon>
        <taxon>indigoferoid/millettioid clade</taxon>
        <taxon>Phaseoleae</taxon>
        <taxon>Vigna</taxon>
    </lineage>
</organism>
<evidence type="ECO:0000313" key="3">
    <source>
        <dbReference type="Proteomes" id="UP000291084"/>
    </source>
</evidence>
<evidence type="ECO:0000256" key="1">
    <source>
        <dbReference type="SAM" id="MobiDB-lite"/>
    </source>
</evidence>
<sequence length="288" mass="31510">MPFTRASRSGMFFSSTTANPSSLLPPPSSTPPPSSSSFATALRCTAALRRHRCSSPSTVESTAAGHRLPPATVAVPSDDQWIWTTSLSDGQPRRSQVHNPLNAPPRAACVSVTRRHVAGNRHCSDSCPVDLDLLFKRDPTLVVPSSEASAPVVTRRFFSVRSQARVCHAPPSQRQNRTATLQVVSPEHSLSFQTLESSHCCKLQWVSSSASSDLSRRILPLLSPFRSIPSSFSVWFLEQPPLCTSFFSILESSSLSHLAEALKSTSQFGLPCSSQKWLQLARRLRLCR</sequence>
<dbReference type="AlphaFoldDB" id="A0A0S3RSY8"/>
<gene>
    <name evidence="2" type="primary">Vigan.04G092200</name>
    <name evidence="2" type="ORF">VIGAN_04092200</name>
</gene>
<feature type="compositionally biased region" description="Pro residues" evidence="1">
    <location>
        <begin position="23"/>
        <end position="34"/>
    </location>
</feature>
<keyword evidence="3" id="KW-1185">Reference proteome</keyword>
<evidence type="ECO:0000313" key="2">
    <source>
        <dbReference type="EMBL" id="BAT83722.1"/>
    </source>
</evidence>
<protein>
    <submittedName>
        <fullName evidence="2">Uncharacterized protein</fullName>
    </submittedName>
</protein>
<name>A0A0S3RSY8_PHAAN</name>
<dbReference type="Proteomes" id="UP000291084">
    <property type="component" value="Chromosome 4"/>
</dbReference>